<proteinExistence type="predicted"/>
<evidence type="ECO:0008006" key="3">
    <source>
        <dbReference type="Google" id="ProtNLM"/>
    </source>
</evidence>
<protein>
    <recommendedName>
        <fullName evidence="3">Holin</fullName>
    </recommendedName>
</protein>
<name>A0ABT8LCQ0_9BACT</name>
<evidence type="ECO:0000313" key="1">
    <source>
        <dbReference type="EMBL" id="MDN5215559.1"/>
    </source>
</evidence>
<evidence type="ECO:0000313" key="2">
    <source>
        <dbReference type="Proteomes" id="UP001172083"/>
    </source>
</evidence>
<gene>
    <name evidence="1" type="ORF">QQ020_26010</name>
</gene>
<accession>A0ABT8LCQ0</accession>
<reference evidence="1" key="1">
    <citation type="submission" date="2023-06" db="EMBL/GenBank/DDBJ databases">
        <title>Genomic of Agaribacillus aureum.</title>
        <authorList>
            <person name="Wang G."/>
        </authorList>
    </citation>
    <scope>NUCLEOTIDE SEQUENCE</scope>
    <source>
        <strain evidence="1">BMA12</strain>
    </source>
</reference>
<comment type="caution">
    <text evidence="1">The sequence shown here is derived from an EMBL/GenBank/DDBJ whole genome shotgun (WGS) entry which is preliminary data.</text>
</comment>
<keyword evidence="2" id="KW-1185">Reference proteome</keyword>
<sequence length="79" mass="9018">MKSVKNIFNGLSLDNALKMAMNAYVYSATYFCYKHNVEIADFPLWKIALPMAILNSVVDLYSYYKTDKSSKDKPKPGIK</sequence>
<dbReference type="EMBL" id="JAUJEB010000007">
    <property type="protein sequence ID" value="MDN5215559.1"/>
    <property type="molecule type" value="Genomic_DNA"/>
</dbReference>
<dbReference type="Proteomes" id="UP001172083">
    <property type="component" value="Unassembled WGS sequence"/>
</dbReference>
<organism evidence="1 2">
    <name type="scientific">Agaribacillus aureus</name>
    <dbReference type="NCBI Taxonomy" id="3051825"/>
    <lineage>
        <taxon>Bacteria</taxon>
        <taxon>Pseudomonadati</taxon>
        <taxon>Bacteroidota</taxon>
        <taxon>Cytophagia</taxon>
        <taxon>Cytophagales</taxon>
        <taxon>Splendidivirgaceae</taxon>
        <taxon>Agaribacillus</taxon>
    </lineage>
</organism>
<dbReference type="RefSeq" id="WP_346760898.1">
    <property type="nucleotide sequence ID" value="NZ_JAUJEB010000007.1"/>
</dbReference>